<gene>
    <name evidence="2" type="ORF">GOP47_0003423</name>
</gene>
<dbReference type="AlphaFoldDB" id="A0A9D4ZSI6"/>
<organism evidence="2 3">
    <name type="scientific">Adiantum capillus-veneris</name>
    <name type="common">Maidenhair fern</name>
    <dbReference type="NCBI Taxonomy" id="13818"/>
    <lineage>
        <taxon>Eukaryota</taxon>
        <taxon>Viridiplantae</taxon>
        <taxon>Streptophyta</taxon>
        <taxon>Embryophyta</taxon>
        <taxon>Tracheophyta</taxon>
        <taxon>Polypodiopsida</taxon>
        <taxon>Polypodiidae</taxon>
        <taxon>Polypodiales</taxon>
        <taxon>Pteridineae</taxon>
        <taxon>Pteridaceae</taxon>
        <taxon>Vittarioideae</taxon>
        <taxon>Adiantum</taxon>
    </lineage>
</organism>
<feature type="region of interest" description="Disordered" evidence="1">
    <location>
        <begin position="1"/>
        <end position="21"/>
    </location>
</feature>
<proteinExistence type="predicted"/>
<feature type="compositionally biased region" description="Low complexity" evidence="1">
    <location>
        <begin position="12"/>
        <end position="21"/>
    </location>
</feature>
<dbReference type="Proteomes" id="UP000886520">
    <property type="component" value="Chromosome 3"/>
</dbReference>
<evidence type="ECO:0000256" key="1">
    <source>
        <dbReference type="SAM" id="MobiDB-lite"/>
    </source>
</evidence>
<sequence>MEMSKEQQPIPDSSDVNNVSVVTGLEDSDGSQFKDFAQESLKLLQDFIHSKEKTMHGWYDLARRKILMRRGIALCNVEELAKAKKDIDEALGTYLNVEVMADTFGSILGI</sequence>
<feature type="compositionally biased region" description="Polar residues" evidence="1">
    <location>
        <begin position="1"/>
        <end position="11"/>
    </location>
</feature>
<evidence type="ECO:0000313" key="2">
    <source>
        <dbReference type="EMBL" id="KAI5083680.1"/>
    </source>
</evidence>
<evidence type="ECO:0000313" key="3">
    <source>
        <dbReference type="Proteomes" id="UP000886520"/>
    </source>
</evidence>
<reference evidence="2" key="1">
    <citation type="submission" date="2021-01" db="EMBL/GenBank/DDBJ databases">
        <title>Adiantum capillus-veneris genome.</title>
        <authorList>
            <person name="Fang Y."/>
            <person name="Liao Q."/>
        </authorList>
    </citation>
    <scope>NUCLEOTIDE SEQUENCE</scope>
    <source>
        <strain evidence="2">H3</strain>
        <tissue evidence="2">Leaf</tissue>
    </source>
</reference>
<comment type="caution">
    <text evidence="2">The sequence shown here is derived from an EMBL/GenBank/DDBJ whole genome shotgun (WGS) entry which is preliminary data.</text>
</comment>
<dbReference type="EMBL" id="JABFUD020000002">
    <property type="protein sequence ID" value="KAI5083680.1"/>
    <property type="molecule type" value="Genomic_DNA"/>
</dbReference>
<protein>
    <submittedName>
        <fullName evidence="2">Uncharacterized protein</fullName>
    </submittedName>
</protein>
<keyword evidence="3" id="KW-1185">Reference proteome</keyword>
<name>A0A9D4ZSI6_ADICA</name>
<accession>A0A9D4ZSI6</accession>